<dbReference type="AlphaFoldDB" id="A0A6H3P236"/>
<proteinExistence type="predicted"/>
<dbReference type="InterPro" id="IPR046674">
    <property type="entry name" value="DUF6544"/>
</dbReference>
<dbReference type="OrthoDB" id="9786534at2"/>
<evidence type="ECO:0000313" key="2">
    <source>
        <dbReference type="Proteomes" id="UP000297649"/>
    </source>
</evidence>
<reference evidence="1" key="1">
    <citation type="journal article" date="2019" name="PLoS Negl. Trop. Dis.">
        <title>Revisiting the worldwide diversity of Leptospira species in the environment.</title>
        <authorList>
            <person name="Vincent A.T."/>
            <person name="Schiettekatte O."/>
            <person name="Bourhy P."/>
            <person name="Veyrier F.J."/>
            <person name="Picardeau M."/>
        </authorList>
    </citation>
    <scope>NUCLEOTIDE SEQUENCE [LARGE SCALE GENOMIC DNA]</scope>
    <source>
        <strain evidence="1">201601109</strain>
    </source>
</reference>
<sequence>MKNLNFKRKIVNVLSVLVLYMFLFSGCHNVQSSFESTVESDFNKQPLGKEKILRMADIKHMPSIVQKYLLYTGVIGKPQVQNIRIVFKELMYKNSKAQPLDSTSDQYNFFRYPSRHFFMKASMMGIPFRVLHSYSDEKATMLVRVASLFNAVDLAGENLSETETVTLLNDLCLFAPSALIQKNISWEKRDSLSVKVNFKNRKYNVSAILFFNQKGELVEFVSEDRSALQDDGSLRKVRWTTPVRDYREFHGVKVPTYGEAIWNYPEGDFTYGKFFLQKIEYNLKSFKKE</sequence>
<dbReference type="RefSeq" id="WP_135745870.1">
    <property type="nucleotide sequence ID" value="NZ_JAIZBL010000004.1"/>
</dbReference>
<dbReference type="EMBL" id="RQHU01000005">
    <property type="protein sequence ID" value="TGN16254.1"/>
    <property type="molecule type" value="Genomic_DNA"/>
</dbReference>
<protein>
    <recommendedName>
        <fullName evidence="3">Lipoprotein</fullName>
    </recommendedName>
</protein>
<evidence type="ECO:0008006" key="3">
    <source>
        <dbReference type="Google" id="ProtNLM"/>
    </source>
</evidence>
<gene>
    <name evidence="1" type="ORF">EHR08_08310</name>
</gene>
<accession>A0A6H3P236</accession>
<organism evidence="1 2">
    <name type="scientific">Leptospira bandrabouensis</name>
    <dbReference type="NCBI Taxonomy" id="2484903"/>
    <lineage>
        <taxon>Bacteria</taxon>
        <taxon>Pseudomonadati</taxon>
        <taxon>Spirochaetota</taxon>
        <taxon>Spirochaetia</taxon>
        <taxon>Leptospirales</taxon>
        <taxon>Leptospiraceae</taxon>
        <taxon>Leptospira</taxon>
    </lineage>
</organism>
<keyword evidence="2" id="KW-1185">Reference proteome</keyword>
<dbReference type="PROSITE" id="PS51257">
    <property type="entry name" value="PROKAR_LIPOPROTEIN"/>
    <property type="match status" value="1"/>
</dbReference>
<dbReference type="Pfam" id="PF20181">
    <property type="entry name" value="DUF6544"/>
    <property type="match status" value="1"/>
</dbReference>
<evidence type="ECO:0000313" key="1">
    <source>
        <dbReference type="EMBL" id="TGN16254.1"/>
    </source>
</evidence>
<comment type="caution">
    <text evidence="1">The sequence shown here is derived from an EMBL/GenBank/DDBJ whole genome shotgun (WGS) entry which is preliminary data.</text>
</comment>
<dbReference type="Proteomes" id="UP000297649">
    <property type="component" value="Unassembled WGS sequence"/>
</dbReference>
<name>A0A6H3P236_9LEPT</name>